<dbReference type="Proteomes" id="UP000285376">
    <property type="component" value="Unassembled WGS sequence"/>
</dbReference>
<feature type="chain" id="PRO_5019496052" evidence="4">
    <location>
        <begin position="19"/>
        <end position="394"/>
    </location>
</feature>
<dbReference type="InterPro" id="IPR051201">
    <property type="entry name" value="Chloro_Bact_Ser_Proteases"/>
</dbReference>
<evidence type="ECO:0000259" key="5">
    <source>
        <dbReference type="PROSITE" id="PS50106"/>
    </source>
</evidence>
<dbReference type="Gene3D" id="2.30.42.10">
    <property type="match status" value="1"/>
</dbReference>
<evidence type="ECO:0000256" key="3">
    <source>
        <dbReference type="SAM" id="MobiDB-lite"/>
    </source>
</evidence>
<evidence type="ECO:0000256" key="1">
    <source>
        <dbReference type="ARBA" id="ARBA00022670"/>
    </source>
</evidence>
<dbReference type="SMART" id="SM00228">
    <property type="entry name" value="PDZ"/>
    <property type="match status" value="1"/>
</dbReference>
<feature type="compositionally biased region" description="Low complexity" evidence="3">
    <location>
        <begin position="63"/>
        <end position="79"/>
    </location>
</feature>
<dbReference type="GO" id="GO:0006508">
    <property type="term" value="P:proteolysis"/>
    <property type="evidence" value="ECO:0007669"/>
    <property type="project" value="UniProtKB-KW"/>
</dbReference>
<dbReference type="InterPro" id="IPR001478">
    <property type="entry name" value="PDZ"/>
</dbReference>
<evidence type="ECO:0000313" key="6">
    <source>
        <dbReference type="EMBL" id="RHW43006.1"/>
    </source>
</evidence>
<dbReference type="PANTHER" id="PTHR43343">
    <property type="entry name" value="PEPTIDASE S12"/>
    <property type="match status" value="1"/>
</dbReference>
<feature type="region of interest" description="Disordered" evidence="3">
    <location>
        <begin position="40"/>
        <end position="86"/>
    </location>
</feature>
<organism evidence="6 7">
    <name type="scientific">Dermacoccus abyssi</name>
    <dbReference type="NCBI Taxonomy" id="322596"/>
    <lineage>
        <taxon>Bacteria</taxon>
        <taxon>Bacillati</taxon>
        <taxon>Actinomycetota</taxon>
        <taxon>Actinomycetes</taxon>
        <taxon>Micrococcales</taxon>
        <taxon>Dermacoccaceae</taxon>
        <taxon>Dermacoccus</taxon>
    </lineage>
</organism>
<proteinExistence type="predicted"/>
<evidence type="ECO:0000256" key="2">
    <source>
        <dbReference type="ARBA" id="ARBA00022801"/>
    </source>
</evidence>
<keyword evidence="1" id="KW-0645">Protease</keyword>
<dbReference type="Pfam" id="PF13365">
    <property type="entry name" value="Trypsin_2"/>
    <property type="match status" value="1"/>
</dbReference>
<reference evidence="6 7" key="1">
    <citation type="submission" date="2018-08" db="EMBL/GenBank/DDBJ databases">
        <title>Whole genome sequence analysis of Dermacoccus abyssi bacteria isolated from Deep Mariana trench Micromonospora spp reveals genes involved in the environmental adaptation and production of secondary metabolites.</title>
        <authorList>
            <person name="Abdel-Mageed W.M."/>
            <person name="Lehri B."/>
            <person name="Nouioui I."/>
            <person name="Goodfellow I."/>
            <person name="Jaspars M."/>
            <person name="Karlyshev A."/>
        </authorList>
    </citation>
    <scope>NUCLEOTIDE SEQUENCE [LARGE SCALE GENOMIC DNA]</scope>
    <source>
        <strain evidence="6 7">MT1.1</strain>
    </source>
</reference>
<dbReference type="PRINTS" id="PR00834">
    <property type="entry name" value="PROTEASES2C"/>
</dbReference>
<dbReference type="SUPFAM" id="SSF50494">
    <property type="entry name" value="Trypsin-like serine proteases"/>
    <property type="match status" value="1"/>
</dbReference>
<comment type="caution">
    <text evidence="6">The sequence shown here is derived from an EMBL/GenBank/DDBJ whole genome shotgun (WGS) entry which is preliminary data.</text>
</comment>
<dbReference type="InterPro" id="IPR009003">
    <property type="entry name" value="Peptidase_S1_PA"/>
</dbReference>
<feature type="domain" description="PDZ" evidence="5">
    <location>
        <begin position="293"/>
        <end position="353"/>
    </location>
</feature>
<name>A0A417YZH9_9MICO</name>
<gene>
    <name evidence="6" type="ORF">D1832_14555</name>
</gene>
<keyword evidence="4" id="KW-0732">Signal</keyword>
<feature type="signal peptide" evidence="4">
    <location>
        <begin position="1"/>
        <end position="18"/>
    </location>
</feature>
<dbReference type="InterPro" id="IPR001940">
    <property type="entry name" value="Peptidase_S1C"/>
</dbReference>
<dbReference type="PANTHER" id="PTHR43343:SF3">
    <property type="entry name" value="PROTEASE DO-LIKE 8, CHLOROPLASTIC"/>
    <property type="match status" value="1"/>
</dbReference>
<evidence type="ECO:0000313" key="7">
    <source>
        <dbReference type="Proteomes" id="UP000285376"/>
    </source>
</evidence>
<dbReference type="InterPro" id="IPR036034">
    <property type="entry name" value="PDZ_sf"/>
</dbReference>
<keyword evidence="2" id="KW-0378">Hydrolase</keyword>
<dbReference type="PROSITE" id="PS50106">
    <property type="entry name" value="PDZ"/>
    <property type="match status" value="1"/>
</dbReference>
<sequence>MRTTTIVGITALTTAALAAPAAVVARDNPGDLLPVTRIAGSSGTSFLPDSSSAGNGWNGDDGASGTSASSTSGTSTTATEAQQRGVVMIDTVTTNGEGAGSGMVLRSDGTVLTNYHVVEGSTQIRVTVPGGQKYTAEVVGHDASHDIAVLKLKGASNLATVRLDTDGVKVSEKVLAVGQGGGEGVLYAASGLVTATDRSITASDSTALDSSEELTDLIQTSAPIVGGYSGGPLFDADGEVIGIDTAAASSNSLTAYGNGSSRSAEGYAIPITQAKSLADTILAGTKTATNHIGTRAALGIAVVPSSSSRGGMAPYGGSSGVTVQNVQSGSAMASTGLAAGDVITALDGTTISDTGDLADVMDGHYPGDSMKVTWTDTSGATRTATVTLQKATTN</sequence>
<feature type="compositionally biased region" description="Polar residues" evidence="3">
    <location>
        <begin position="40"/>
        <end position="55"/>
    </location>
</feature>
<dbReference type="RefSeq" id="WP_052946978.1">
    <property type="nucleotide sequence ID" value="NZ_CBCRVH010000026.1"/>
</dbReference>
<dbReference type="Gene3D" id="2.40.10.120">
    <property type="match status" value="1"/>
</dbReference>
<dbReference type="EMBL" id="QWLM01000027">
    <property type="protein sequence ID" value="RHW43006.1"/>
    <property type="molecule type" value="Genomic_DNA"/>
</dbReference>
<accession>A0A417YZH9</accession>
<evidence type="ECO:0000256" key="4">
    <source>
        <dbReference type="SAM" id="SignalP"/>
    </source>
</evidence>
<dbReference type="SUPFAM" id="SSF50156">
    <property type="entry name" value="PDZ domain-like"/>
    <property type="match status" value="1"/>
</dbReference>
<dbReference type="AlphaFoldDB" id="A0A417YZH9"/>
<dbReference type="GO" id="GO:0004252">
    <property type="term" value="F:serine-type endopeptidase activity"/>
    <property type="evidence" value="ECO:0007669"/>
    <property type="project" value="InterPro"/>
</dbReference>
<dbReference type="Pfam" id="PF13180">
    <property type="entry name" value="PDZ_2"/>
    <property type="match status" value="1"/>
</dbReference>
<protein>
    <submittedName>
        <fullName evidence="6">PDZ domain-containing protein</fullName>
    </submittedName>
</protein>